<dbReference type="OrthoDB" id="7593450at2"/>
<dbReference type="InterPro" id="IPR011990">
    <property type="entry name" value="TPR-like_helical_dom_sf"/>
</dbReference>
<protein>
    <submittedName>
        <fullName evidence="1">Membrane protein</fullName>
    </submittedName>
</protein>
<sequence length="181" mass="21047">MTPNYNDVLTFWFEELQPSDWFRSSAELDQQIKRRFGELHCKACQCELASWRQSPQGRLAEIIILDQFSRNLFRESSLAFASDSLALALAQEAVSLGVDVKLPPMLRSFLYMPYMHSESLLIHEHGLQLFTQSDLQHNVEFHLKHTAILRRFGRYPHRNKALGRESSSEEIEFLTQPDSSF</sequence>
<evidence type="ECO:0000313" key="2">
    <source>
        <dbReference type="Proteomes" id="UP000321113"/>
    </source>
</evidence>
<proteinExistence type="predicted"/>
<comment type="caution">
    <text evidence="1">The sequence shown here is derived from an EMBL/GenBank/DDBJ whole genome shotgun (WGS) entry which is preliminary data.</text>
</comment>
<keyword evidence="2" id="KW-1185">Reference proteome</keyword>
<dbReference type="Pfam" id="PF06041">
    <property type="entry name" value="DUF924"/>
    <property type="match status" value="1"/>
</dbReference>
<organism evidence="1 2">
    <name type="scientific">Vibrio superstes NBRC 103154</name>
    <dbReference type="NCBI Taxonomy" id="1219062"/>
    <lineage>
        <taxon>Bacteria</taxon>
        <taxon>Pseudomonadati</taxon>
        <taxon>Pseudomonadota</taxon>
        <taxon>Gammaproteobacteria</taxon>
        <taxon>Vibrionales</taxon>
        <taxon>Vibrionaceae</taxon>
        <taxon>Vibrio</taxon>
    </lineage>
</organism>
<dbReference type="AlphaFoldDB" id="A0A511QLW3"/>
<accession>A0A511QLW3</accession>
<dbReference type="Proteomes" id="UP000321113">
    <property type="component" value="Unassembled WGS sequence"/>
</dbReference>
<dbReference type="InterPro" id="IPR010323">
    <property type="entry name" value="DUF924"/>
</dbReference>
<evidence type="ECO:0000313" key="1">
    <source>
        <dbReference type="EMBL" id="GEM78309.1"/>
    </source>
</evidence>
<name>A0A511QLW3_9VIBR</name>
<dbReference type="SUPFAM" id="SSF48452">
    <property type="entry name" value="TPR-like"/>
    <property type="match status" value="1"/>
</dbReference>
<dbReference type="RefSeq" id="WP_119009610.1">
    <property type="nucleotide sequence ID" value="NZ_BJXK01000002.1"/>
</dbReference>
<dbReference type="Gene3D" id="1.25.40.10">
    <property type="entry name" value="Tetratricopeptide repeat domain"/>
    <property type="match status" value="1"/>
</dbReference>
<gene>
    <name evidence="1" type="ORF">VSU01S_05540</name>
</gene>
<dbReference type="EMBL" id="BJXK01000002">
    <property type="protein sequence ID" value="GEM78309.1"/>
    <property type="molecule type" value="Genomic_DNA"/>
</dbReference>
<reference evidence="1 2" key="1">
    <citation type="submission" date="2019-07" db="EMBL/GenBank/DDBJ databases">
        <title>Whole genome shotgun sequence of Vibrio superstes NBRC 103154.</title>
        <authorList>
            <person name="Hosoyama A."/>
            <person name="Uohara A."/>
            <person name="Ohji S."/>
            <person name="Ichikawa N."/>
        </authorList>
    </citation>
    <scope>NUCLEOTIDE SEQUENCE [LARGE SCALE GENOMIC DNA]</scope>
    <source>
        <strain evidence="1 2">NBRC 103154</strain>
    </source>
</reference>
<dbReference type="Gene3D" id="1.20.58.320">
    <property type="entry name" value="TPR-like"/>
    <property type="match status" value="1"/>
</dbReference>